<organism evidence="1 2">
    <name type="scientific">Massilia mucilaginosa</name>
    <dbReference type="NCBI Taxonomy" id="2609282"/>
    <lineage>
        <taxon>Bacteria</taxon>
        <taxon>Pseudomonadati</taxon>
        <taxon>Pseudomonadota</taxon>
        <taxon>Betaproteobacteria</taxon>
        <taxon>Burkholderiales</taxon>
        <taxon>Oxalobacteraceae</taxon>
        <taxon>Telluria group</taxon>
        <taxon>Massilia</taxon>
    </lineage>
</organism>
<accession>A0ABX0P3M5</accession>
<sequence length="144" mass="15551">MTVALKQGSVVTEIGPGGLFHSLLSTVAVHLEGGQWGSRFPHIMNELYQGSLSEANADEAYGEMQKIKTGLSSLGPGNVVWDIENIAKNPPWGKDVGPHVKSMANYYVTTTGRNLVDELLDNLESLKEFGGSLDIISYDGVPKF</sequence>
<protein>
    <submittedName>
        <fullName evidence="1">Uncharacterized protein</fullName>
    </submittedName>
</protein>
<gene>
    <name evidence="1" type="ORF">F2P45_33910</name>
</gene>
<evidence type="ECO:0000313" key="1">
    <source>
        <dbReference type="EMBL" id="NHZ93953.1"/>
    </source>
</evidence>
<dbReference type="RefSeq" id="WP_166882633.1">
    <property type="nucleotide sequence ID" value="NZ_WHJH01000130.1"/>
</dbReference>
<dbReference type="EMBL" id="WHJH01000130">
    <property type="protein sequence ID" value="NHZ93953.1"/>
    <property type="molecule type" value="Genomic_DNA"/>
</dbReference>
<dbReference type="InterPro" id="IPR028185">
    <property type="entry name" value="Imm70"/>
</dbReference>
<dbReference type="Pfam" id="PF15601">
    <property type="entry name" value="Imm70"/>
    <property type="match status" value="1"/>
</dbReference>
<proteinExistence type="predicted"/>
<dbReference type="Proteomes" id="UP000609726">
    <property type="component" value="Unassembled WGS sequence"/>
</dbReference>
<evidence type="ECO:0000313" key="2">
    <source>
        <dbReference type="Proteomes" id="UP000609726"/>
    </source>
</evidence>
<keyword evidence="2" id="KW-1185">Reference proteome</keyword>
<reference evidence="1 2" key="1">
    <citation type="submission" date="2019-10" db="EMBL/GenBank/DDBJ databases">
        <title>Taxonomy of Antarctic Massilia spp.: description of Massilia rubra sp. nov., Massilia aquatica sp. nov., Massilia mucilaginosa sp. nov., Massilia frigida sp. nov. isolated from streams, lakes and regoliths.</title>
        <authorList>
            <person name="Holochova P."/>
            <person name="Sedlacek I."/>
            <person name="Kralova S."/>
            <person name="Maslanova I."/>
            <person name="Busse H.-J."/>
            <person name="Stankova E."/>
            <person name="Vrbovska V."/>
            <person name="Kovarovic V."/>
            <person name="Bartak M."/>
            <person name="Svec P."/>
            <person name="Pantucek R."/>
        </authorList>
    </citation>
    <scope>NUCLEOTIDE SEQUENCE [LARGE SCALE GENOMIC DNA]</scope>
    <source>
        <strain evidence="1 2">CCM 8733</strain>
    </source>
</reference>
<name>A0ABX0P3M5_9BURK</name>
<comment type="caution">
    <text evidence="1">The sequence shown here is derived from an EMBL/GenBank/DDBJ whole genome shotgun (WGS) entry which is preliminary data.</text>
</comment>